<dbReference type="RefSeq" id="WP_179582381.1">
    <property type="nucleotide sequence ID" value="NZ_JACBYR010000001.1"/>
</dbReference>
<sequence length="343" mass="35479">MRSRPCLPTLLLPAPLLRIGLTVATILSAAALPAQAQQPAGTFPTRPITLIMPFPAGGPSDALGRAVGAKMASTLGVPVVVENVGGVGGSVGLQKLARAPADGYTIGFGTIGTHAANMILYRKPMYDAVNDHVPLGLVGSAPLLLLVKKDLPVADFPQFVAHLKTHKATMSYGSAGVGSIAHLACLMMLSELDIDVMHVPYKGVAPAMTGLMGGETDFMCDQTTTALAQLEGGRIKAVATLTRDPVIGLPKVAPAQASGLVKLDVRSWNGLFAPRGTPPAIVTALNGAILKALADPDLTRQMGAVGVTFPDPATNTPANLAEVVRTEIARLRPILLAKNVHID</sequence>
<dbReference type="SUPFAM" id="SSF53850">
    <property type="entry name" value="Periplasmic binding protein-like II"/>
    <property type="match status" value="1"/>
</dbReference>
<feature type="chain" id="PRO_5030933726" evidence="2">
    <location>
        <begin position="37"/>
        <end position="343"/>
    </location>
</feature>
<dbReference type="PANTHER" id="PTHR42928:SF5">
    <property type="entry name" value="BLR1237 PROTEIN"/>
    <property type="match status" value="1"/>
</dbReference>
<reference evidence="3 4" key="1">
    <citation type="submission" date="2020-07" db="EMBL/GenBank/DDBJ databases">
        <title>Genomic Encyclopedia of Type Strains, Phase IV (KMG-V): Genome sequencing to study the core and pangenomes of soil and plant-associated prokaryotes.</title>
        <authorList>
            <person name="Whitman W."/>
        </authorList>
    </citation>
    <scope>NUCLEOTIDE SEQUENCE [LARGE SCALE GENOMIC DNA]</scope>
    <source>
        <strain evidence="3 4">SAS40</strain>
    </source>
</reference>
<keyword evidence="3" id="KW-0675">Receptor</keyword>
<keyword evidence="2" id="KW-0732">Signal</keyword>
<name>A0A7Y9LIF6_9BURK</name>
<evidence type="ECO:0000256" key="1">
    <source>
        <dbReference type="ARBA" id="ARBA00006987"/>
    </source>
</evidence>
<evidence type="ECO:0000256" key="2">
    <source>
        <dbReference type="SAM" id="SignalP"/>
    </source>
</evidence>
<comment type="caution">
    <text evidence="3">The sequence shown here is derived from an EMBL/GenBank/DDBJ whole genome shotgun (WGS) entry which is preliminary data.</text>
</comment>
<proteinExistence type="inferred from homology"/>
<evidence type="ECO:0000313" key="4">
    <source>
        <dbReference type="Proteomes" id="UP000542125"/>
    </source>
</evidence>
<comment type="similarity">
    <text evidence="1">Belongs to the UPF0065 (bug) family.</text>
</comment>
<dbReference type="InterPro" id="IPR042100">
    <property type="entry name" value="Bug_dom1"/>
</dbReference>
<keyword evidence="4" id="KW-1185">Reference proteome</keyword>
<dbReference type="Pfam" id="PF03401">
    <property type="entry name" value="TctC"/>
    <property type="match status" value="1"/>
</dbReference>
<gene>
    <name evidence="3" type="ORF">FHW18_000150</name>
</gene>
<dbReference type="PIRSF" id="PIRSF017082">
    <property type="entry name" value="YflP"/>
    <property type="match status" value="1"/>
</dbReference>
<dbReference type="PANTHER" id="PTHR42928">
    <property type="entry name" value="TRICARBOXYLATE-BINDING PROTEIN"/>
    <property type="match status" value="1"/>
</dbReference>
<dbReference type="Proteomes" id="UP000542125">
    <property type="component" value="Unassembled WGS sequence"/>
</dbReference>
<accession>A0A7Y9LIF6</accession>
<dbReference type="Gene3D" id="3.40.190.10">
    <property type="entry name" value="Periplasmic binding protein-like II"/>
    <property type="match status" value="1"/>
</dbReference>
<dbReference type="Gene3D" id="3.40.190.150">
    <property type="entry name" value="Bordetella uptake gene, domain 1"/>
    <property type="match status" value="1"/>
</dbReference>
<evidence type="ECO:0000313" key="3">
    <source>
        <dbReference type="EMBL" id="NYE80879.1"/>
    </source>
</evidence>
<dbReference type="InterPro" id="IPR005064">
    <property type="entry name" value="BUG"/>
</dbReference>
<protein>
    <submittedName>
        <fullName evidence="3">Tripartite-type tricarboxylate transporter receptor subunit TctC</fullName>
    </submittedName>
</protein>
<feature type="signal peptide" evidence="2">
    <location>
        <begin position="1"/>
        <end position="36"/>
    </location>
</feature>
<dbReference type="AlphaFoldDB" id="A0A7Y9LIF6"/>
<organism evidence="3 4">
    <name type="scientific">Pigmentiphaga litoralis</name>
    <dbReference type="NCBI Taxonomy" id="516702"/>
    <lineage>
        <taxon>Bacteria</taxon>
        <taxon>Pseudomonadati</taxon>
        <taxon>Pseudomonadota</taxon>
        <taxon>Betaproteobacteria</taxon>
        <taxon>Burkholderiales</taxon>
        <taxon>Alcaligenaceae</taxon>
        <taxon>Pigmentiphaga</taxon>
    </lineage>
</organism>
<dbReference type="EMBL" id="JACBYR010000001">
    <property type="protein sequence ID" value="NYE80879.1"/>
    <property type="molecule type" value="Genomic_DNA"/>
</dbReference>